<dbReference type="EMBL" id="CP011311">
    <property type="protein sequence ID" value="AKE38526.1"/>
    <property type="molecule type" value="Genomic_DNA"/>
</dbReference>
<gene>
    <name evidence="1" type="ORF">UL81_02725</name>
</gene>
<dbReference type="HOGENOM" id="CLU_006937_7_1_11"/>
<sequence length="486" mass="55364">MTEKHIYDAVILGAGYGGLGMGAQLRRDGLDNFVILEAADEVGGVWRDNTYPGAACDTQALIYCYSYFLNLGVSRMFAGQDEMLAYLKDMAEEFDLYSNTKLNHRITHAEWIEDDKLWAIETDQGETFYGRVFVGAWGQLSRPKFPNFKGRDKFQGVQFHSATWDHSVDLAGKKVATIGNAASAVQLVPEVAKVAEQLTVFQRSANYILPRDQIIFSEKEKEEFKSNPDSYRKIREEIHEVREAGFERTRQGTDAAEEGVEQAMAHLRNQVEDPELIEKLTPDFAFGCKRILRSDEFYLTFNRDNVTLETEGIEEFTEKGIRTKDGVEHEFDVIIFATGFHAQEFQGKLPIIGRNGQDLRERWGNTPEAYLGMAVDGFPNFFMLYGPNTNLNHHSVVAMLEEQDKYIRQAVEYLRDNPDTALDVDSEVLEKFNEHVQEELENSAFSADCSSWYKNEDGKVINNWSGNVAEYQDLTRELDLADYGVK</sequence>
<evidence type="ECO:0000313" key="2">
    <source>
        <dbReference type="Proteomes" id="UP000033566"/>
    </source>
</evidence>
<dbReference type="GO" id="GO:0018667">
    <property type="term" value="F:cyclohexanone monooxygenase activity"/>
    <property type="evidence" value="ECO:0007669"/>
    <property type="project" value="UniProtKB-EC"/>
</dbReference>
<dbReference type="EC" id="1.14.13.22" evidence="1"/>
<dbReference type="AlphaFoldDB" id="A0A0F6TAG8"/>
<dbReference type="OrthoDB" id="5168853at2"/>
<keyword evidence="1" id="KW-0560">Oxidoreductase</keyword>
<dbReference type="Gene3D" id="3.50.50.60">
    <property type="entry name" value="FAD/NAD(P)-binding domain"/>
    <property type="match status" value="2"/>
</dbReference>
<dbReference type="PATRIC" id="fig|161896.4.peg.536"/>
<dbReference type="RefSeq" id="WP_035106781.1">
    <property type="nucleotide sequence ID" value="NZ_CP011311.1"/>
</dbReference>
<dbReference type="SUPFAM" id="SSF51905">
    <property type="entry name" value="FAD/NAD(P)-binding domain"/>
    <property type="match status" value="2"/>
</dbReference>
<evidence type="ECO:0000313" key="1">
    <source>
        <dbReference type="EMBL" id="AKE38526.1"/>
    </source>
</evidence>
<dbReference type="Pfam" id="PF13738">
    <property type="entry name" value="Pyr_redox_3"/>
    <property type="match status" value="1"/>
</dbReference>
<dbReference type="InterPro" id="IPR036188">
    <property type="entry name" value="FAD/NAD-bd_sf"/>
</dbReference>
<dbReference type="PANTHER" id="PTHR42877">
    <property type="entry name" value="L-ORNITHINE N(5)-MONOOXYGENASE-RELATED"/>
    <property type="match status" value="1"/>
</dbReference>
<reference evidence="1 2" key="1">
    <citation type="journal article" date="2015" name="Genome Announc.">
        <title>Complete Genome Sequence of Corynebacterium camporealensis DSM 44610, Isolated from the Milk of a Manchega Sheep with Subclinical Mastitis.</title>
        <authorList>
            <person name="Ruckert C."/>
            <person name="Albersmeier A."/>
            <person name="Winkler A."/>
            <person name="Tauch A."/>
        </authorList>
    </citation>
    <scope>NUCLEOTIDE SEQUENCE [LARGE SCALE GENOMIC DNA]</scope>
    <source>
        <strain evidence="1 2">DSM 44610</strain>
    </source>
</reference>
<accession>A0A0F6TAG8</accession>
<proteinExistence type="predicted"/>
<dbReference type="InterPro" id="IPR051209">
    <property type="entry name" value="FAD-bind_Monooxygenase_sf"/>
</dbReference>
<protein>
    <submittedName>
        <fullName evidence="1">Putative flavoprotein involved in K+ transport</fullName>
        <ecNumber evidence="1">1.14.13.22</ecNumber>
    </submittedName>
</protein>
<dbReference type="KEGG" id="ccj:UL81_02725"/>
<dbReference type="Proteomes" id="UP000033566">
    <property type="component" value="Chromosome"/>
</dbReference>
<organism evidence="1 2">
    <name type="scientific">Corynebacterium camporealensis</name>
    <dbReference type="NCBI Taxonomy" id="161896"/>
    <lineage>
        <taxon>Bacteria</taxon>
        <taxon>Bacillati</taxon>
        <taxon>Actinomycetota</taxon>
        <taxon>Actinomycetes</taxon>
        <taxon>Mycobacteriales</taxon>
        <taxon>Corynebacteriaceae</taxon>
        <taxon>Corynebacterium</taxon>
    </lineage>
</organism>
<keyword evidence="2" id="KW-1185">Reference proteome</keyword>
<name>A0A0F6TAG8_9CORY</name>
<dbReference type="STRING" id="161896.UL81_02725"/>
<dbReference type="PANTHER" id="PTHR42877:SF4">
    <property type="entry name" value="FAD_NAD(P)-BINDING DOMAIN-CONTAINING PROTEIN-RELATED"/>
    <property type="match status" value="1"/>
</dbReference>